<sequence length="112" mass="12806">MKDPEVLDPDLPFQKSAHTFIEIIKSELIPAMLEYSVSRLIRGVNQRIILKPRELSSDPDFPDQKNFTIVWKCKKINEVWPESENEIPKPVFPKGSQVHGCFGYGPGKYSCS</sequence>
<dbReference type="EMBL" id="JAXCGZ010006344">
    <property type="protein sequence ID" value="KAK7079837.1"/>
    <property type="molecule type" value="Genomic_DNA"/>
</dbReference>
<organism evidence="1 2">
    <name type="scientific">Halocaridina rubra</name>
    <name type="common">Hawaiian red shrimp</name>
    <dbReference type="NCBI Taxonomy" id="373956"/>
    <lineage>
        <taxon>Eukaryota</taxon>
        <taxon>Metazoa</taxon>
        <taxon>Ecdysozoa</taxon>
        <taxon>Arthropoda</taxon>
        <taxon>Crustacea</taxon>
        <taxon>Multicrustacea</taxon>
        <taxon>Malacostraca</taxon>
        <taxon>Eumalacostraca</taxon>
        <taxon>Eucarida</taxon>
        <taxon>Decapoda</taxon>
        <taxon>Pleocyemata</taxon>
        <taxon>Caridea</taxon>
        <taxon>Atyoidea</taxon>
        <taxon>Atyidae</taxon>
        <taxon>Halocaridina</taxon>
    </lineage>
</organism>
<accession>A0AAN9ACZ9</accession>
<dbReference type="Proteomes" id="UP001381693">
    <property type="component" value="Unassembled WGS sequence"/>
</dbReference>
<comment type="caution">
    <text evidence="1">The sequence shown here is derived from an EMBL/GenBank/DDBJ whole genome shotgun (WGS) entry which is preliminary data.</text>
</comment>
<name>A0AAN9ACZ9_HALRR</name>
<proteinExistence type="predicted"/>
<evidence type="ECO:0000313" key="2">
    <source>
        <dbReference type="Proteomes" id="UP001381693"/>
    </source>
</evidence>
<keyword evidence="2" id="KW-1185">Reference proteome</keyword>
<dbReference type="AlphaFoldDB" id="A0AAN9ACZ9"/>
<protein>
    <submittedName>
        <fullName evidence="1">Uncharacterized protein</fullName>
    </submittedName>
</protein>
<reference evidence="1 2" key="1">
    <citation type="submission" date="2023-11" db="EMBL/GenBank/DDBJ databases">
        <title>Halocaridina rubra genome assembly.</title>
        <authorList>
            <person name="Smith C."/>
        </authorList>
    </citation>
    <scope>NUCLEOTIDE SEQUENCE [LARGE SCALE GENOMIC DNA]</scope>
    <source>
        <strain evidence="1">EP-1</strain>
        <tissue evidence="1">Whole</tissue>
    </source>
</reference>
<gene>
    <name evidence="1" type="ORF">SK128_013687</name>
</gene>
<evidence type="ECO:0000313" key="1">
    <source>
        <dbReference type="EMBL" id="KAK7079837.1"/>
    </source>
</evidence>